<dbReference type="PIRSF" id="PIRSF000429">
    <property type="entry name" value="Ac-CoA_Ac_transf"/>
    <property type="match status" value="1"/>
</dbReference>
<dbReference type="AlphaFoldDB" id="D5PIN5"/>
<comment type="caution">
    <text evidence="2">The sequence shown here is derived from an EMBL/GenBank/DDBJ whole genome shotgun (WGS) entry which is preliminary data.</text>
</comment>
<dbReference type="SUPFAM" id="SSF53901">
    <property type="entry name" value="Thiolase-like"/>
    <property type="match status" value="2"/>
</dbReference>
<protein>
    <recommendedName>
        <fullName evidence="1">Thiolase C-terminal domain-containing protein</fullName>
    </recommendedName>
</protein>
<dbReference type="CDD" id="cd00829">
    <property type="entry name" value="SCP-x_thiolase"/>
    <property type="match status" value="1"/>
</dbReference>
<evidence type="ECO:0000313" key="3">
    <source>
        <dbReference type="Proteomes" id="UP000003653"/>
    </source>
</evidence>
<dbReference type="HOGENOM" id="CLU_035425_2_0_11"/>
<dbReference type="Proteomes" id="UP000003653">
    <property type="component" value="Unassembled WGS sequence"/>
</dbReference>
<organism evidence="2 3">
    <name type="scientific">Mycobacterium parascrofulaceum ATCC BAA-614</name>
    <dbReference type="NCBI Taxonomy" id="525368"/>
    <lineage>
        <taxon>Bacteria</taxon>
        <taxon>Bacillati</taxon>
        <taxon>Actinomycetota</taxon>
        <taxon>Actinomycetes</taxon>
        <taxon>Mycobacteriales</taxon>
        <taxon>Mycobacteriaceae</taxon>
        <taxon>Mycobacterium</taxon>
        <taxon>Mycobacterium simiae complex</taxon>
    </lineage>
</organism>
<dbReference type="InterPro" id="IPR002155">
    <property type="entry name" value="Thiolase"/>
</dbReference>
<dbReference type="EMBL" id="ADNV01000387">
    <property type="protein sequence ID" value="EFG74031.1"/>
    <property type="molecule type" value="Genomic_DNA"/>
</dbReference>
<reference evidence="2 3" key="1">
    <citation type="submission" date="2010-04" db="EMBL/GenBank/DDBJ databases">
        <authorList>
            <person name="Muzny D."/>
            <person name="Qin X."/>
            <person name="Deng J."/>
            <person name="Jiang H."/>
            <person name="Liu Y."/>
            <person name="Qu J."/>
            <person name="Song X.-Z."/>
            <person name="Zhang L."/>
            <person name="Thornton R."/>
            <person name="Coyle M."/>
            <person name="Francisco L."/>
            <person name="Jackson L."/>
            <person name="Javaid M."/>
            <person name="Korchina V."/>
            <person name="Kovar C."/>
            <person name="Mata R."/>
            <person name="Mathew T."/>
            <person name="Ngo R."/>
            <person name="Nguyen L."/>
            <person name="Nguyen N."/>
            <person name="Okwuonu G."/>
            <person name="Ongeri F."/>
            <person name="Pham C."/>
            <person name="Simmons D."/>
            <person name="Wilczek-Boney K."/>
            <person name="Hale W."/>
            <person name="Jakkamsetti A."/>
            <person name="Pham P."/>
            <person name="Ruth R."/>
            <person name="San Lucas F."/>
            <person name="Warren J."/>
            <person name="Zhang J."/>
            <person name="Zhao Z."/>
            <person name="Zhou C."/>
            <person name="Zhu D."/>
            <person name="Lee S."/>
            <person name="Bess C."/>
            <person name="Blankenburg K."/>
            <person name="Forbes L."/>
            <person name="Fu Q."/>
            <person name="Gubbala S."/>
            <person name="Hirani K."/>
            <person name="Jayaseelan J.C."/>
            <person name="Lara F."/>
            <person name="Munidasa M."/>
            <person name="Palculict T."/>
            <person name="Patil S."/>
            <person name="Pu L.-L."/>
            <person name="Saada N."/>
            <person name="Tang L."/>
            <person name="Weissenberger G."/>
            <person name="Zhu Y."/>
            <person name="Hemphill L."/>
            <person name="Shang Y."/>
            <person name="Youmans B."/>
            <person name="Ayvaz T."/>
            <person name="Ross M."/>
            <person name="Santibanez J."/>
            <person name="Aqrawi P."/>
            <person name="Gross S."/>
            <person name="Joshi V."/>
            <person name="Fowler G."/>
            <person name="Nazareth L."/>
            <person name="Reid J."/>
            <person name="Worley K."/>
            <person name="Petrosino J."/>
            <person name="Highlander S."/>
            <person name="Gibbs R."/>
        </authorList>
    </citation>
    <scope>NUCLEOTIDE SEQUENCE [LARGE SCALE GENOMIC DNA]</scope>
    <source>
        <strain evidence="2 3">ATCC BAA-614</strain>
    </source>
</reference>
<sequence>MCMTHFEKDAILSGIGISRIGRRTGIPGLDLTMEAVRAAIEDAGLVVSDIDGIATLGDTPAGDVNAQLRIEAADCGSGFGTGGLLSPVMSACRAVAERRARHVVVYRTIQMLGGTVPVKPQENAPAPPLARMFETAEGAERPAVGAMDDVNDLVAANAYSAANWLALNCRRHMELYGTTKEQLGWVALNGRRNAALNPRAVYRDPMTMADYLGARPVSSPFGLLDCDVPIDGSIAVVVSHAEYAADCPHRAVAVEAIGGSDGAGGWFHRDDYPKMAMSDAAAQMWSRTDLKPSDLQVAELYDGFTYLTIAWLEALGICGDGEAGPYVEGGARIARDGALPLNTYGGQLSAGRMHGYWALHEGCLQLRGEAGERQVSRRPDVGVVSVGGGPVAGCMLLTC</sequence>
<dbReference type="Pfam" id="PF22691">
    <property type="entry name" value="Thiolase_C_1"/>
    <property type="match status" value="1"/>
</dbReference>
<accession>D5PIN5</accession>
<dbReference type="InterPro" id="IPR016039">
    <property type="entry name" value="Thiolase-like"/>
</dbReference>
<dbReference type="InterPro" id="IPR055140">
    <property type="entry name" value="Thiolase_C_2"/>
</dbReference>
<dbReference type="Gene3D" id="3.40.47.10">
    <property type="match status" value="1"/>
</dbReference>
<name>D5PIN5_9MYCO</name>
<dbReference type="GO" id="GO:0016747">
    <property type="term" value="F:acyltransferase activity, transferring groups other than amino-acyl groups"/>
    <property type="evidence" value="ECO:0007669"/>
    <property type="project" value="InterPro"/>
</dbReference>
<keyword evidence="3" id="KW-1185">Reference proteome</keyword>
<proteinExistence type="predicted"/>
<evidence type="ECO:0000313" key="2">
    <source>
        <dbReference type="EMBL" id="EFG74031.1"/>
    </source>
</evidence>
<evidence type="ECO:0000259" key="1">
    <source>
        <dbReference type="Pfam" id="PF22691"/>
    </source>
</evidence>
<gene>
    <name evidence="2" type="ORF">HMPREF0591_6029</name>
</gene>
<dbReference type="PANTHER" id="PTHR42870">
    <property type="entry name" value="ACETYL-COA C-ACETYLTRANSFERASE"/>
    <property type="match status" value="1"/>
</dbReference>
<dbReference type="PANTHER" id="PTHR42870:SF1">
    <property type="entry name" value="NON-SPECIFIC LIPID-TRANSFER PROTEIN-LIKE 2"/>
    <property type="match status" value="1"/>
</dbReference>
<dbReference type="eggNOG" id="COG0183">
    <property type="taxonomic scope" value="Bacteria"/>
</dbReference>
<feature type="domain" description="Thiolase C-terminal" evidence="1">
    <location>
        <begin position="268"/>
        <end position="390"/>
    </location>
</feature>